<evidence type="ECO:0000313" key="2">
    <source>
        <dbReference type="Proteomes" id="UP001153069"/>
    </source>
</evidence>
<organism evidence="1 2">
    <name type="scientific">Seminavis robusta</name>
    <dbReference type="NCBI Taxonomy" id="568900"/>
    <lineage>
        <taxon>Eukaryota</taxon>
        <taxon>Sar</taxon>
        <taxon>Stramenopiles</taxon>
        <taxon>Ochrophyta</taxon>
        <taxon>Bacillariophyta</taxon>
        <taxon>Bacillariophyceae</taxon>
        <taxon>Bacillariophycidae</taxon>
        <taxon>Naviculales</taxon>
        <taxon>Naviculaceae</taxon>
        <taxon>Seminavis</taxon>
    </lineage>
</organism>
<keyword evidence="2" id="KW-1185">Reference proteome</keyword>
<evidence type="ECO:0000313" key="1">
    <source>
        <dbReference type="EMBL" id="CAB9505622.1"/>
    </source>
</evidence>
<protein>
    <submittedName>
        <fullName evidence="1">Uncharacterized protein</fullName>
    </submittedName>
</protein>
<sequence length="135" mass="14988">MVKENGDLEEDDVMVCCALCCINCGLYTEWDCMGISAKIGLLCMHCKCCCKCRTTCLPCYCCGPVCQRSGCALLNLQLHACCVVLTGAFPCNQDVPLLLNILGWNIYPRCGCYETIGYIRGHEDEGYIEGEQMER</sequence>
<accession>A0A9N8DM68</accession>
<proteinExistence type="predicted"/>
<dbReference type="Proteomes" id="UP001153069">
    <property type="component" value="Unassembled WGS sequence"/>
</dbReference>
<reference evidence="1" key="1">
    <citation type="submission" date="2020-06" db="EMBL/GenBank/DDBJ databases">
        <authorList>
            <consortium name="Plant Systems Biology data submission"/>
        </authorList>
    </citation>
    <scope>NUCLEOTIDE SEQUENCE</scope>
    <source>
        <strain evidence="1">D6</strain>
    </source>
</reference>
<dbReference type="AlphaFoldDB" id="A0A9N8DM68"/>
<name>A0A9N8DM68_9STRA</name>
<comment type="caution">
    <text evidence="1">The sequence shown here is derived from an EMBL/GenBank/DDBJ whole genome shotgun (WGS) entry which is preliminary data.</text>
</comment>
<gene>
    <name evidence="1" type="ORF">SEMRO_237_G095380.1</name>
</gene>
<dbReference type="EMBL" id="CAICTM010000236">
    <property type="protein sequence ID" value="CAB9505622.1"/>
    <property type="molecule type" value="Genomic_DNA"/>
</dbReference>
<dbReference type="OrthoDB" id="36569at2759"/>